<accession>A0A1H9DE78</accession>
<reference evidence="3" key="1">
    <citation type="submission" date="2016-10" db="EMBL/GenBank/DDBJ databases">
        <authorList>
            <person name="Varghese N."/>
            <person name="Submissions S."/>
        </authorList>
    </citation>
    <scope>NUCLEOTIDE SEQUENCE [LARGE SCALE GENOMIC DNA]</scope>
    <source>
        <strain evidence="3">CGMCC 4.3525</strain>
    </source>
</reference>
<evidence type="ECO:0000313" key="2">
    <source>
        <dbReference type="EMBL" id="SEQ11691.1"/>
    </source>
</evidence>
<evidence type="ECO:0000313" key="3">
    <source>
        <dbReference type="Proteomes" id="UP000199352"/>
    </source>
</evidence>
<dbReference type="Pfam" id="PF01636">
    <property type="entry name" value="APH"/>
    <property type="match status" value="1"/>
</dbReference>
<proteinExistence type="predicted"/>
<dbReference type="SUPFAM" id="SSF56112">
    <property type="entry name" value="Protein kinase-like (PK-like)"/>
    <property type="match status" value="1"/>
</dbReference>
<keyword evidence="3" id="KW-1185">Reference proteome</keyword>
<dbReference type="InterPro" id="IPR002575">
    <property type="entry name" value="Aminoglycoside_PTrfase"/>
</dbReference>
<feature type="domain" description="Aminoglycoside phosphotransferase" evidence="1">
    <location>
        <begin position="51"/>
        <end position="188"/>
    </location>
</feature>
<dbReference type="STRING" id="402600.SAMN05216188_102119"/>
<sequence length="265" mass="28913">MTRTPEPPPAHVRAAFGARDAEPELIDGGPAWRCGDATIRPAPKPAEATWIAKTLDGLNVPNLRVGRPLRSTDGRYVVGGWSATKFLAGRAEPRHDEVISVAQRLHQATAGLPRPRFLDTRTDVFAVADRKAWGEEDVPLDAELGGRLFDLLMETRKPLDLKPQVVHGDLFGNVLFAGNAPPAVIDFTAYWRPAEWAAAVIAVDAVAWGGADAGLFQRWSHLDEWTQVLVRATLFRLAVHALHPLSTPASFAGLERAAHHLTDML</sequence>
<name>A0A1H9DE78_9PSEU</name>
<gene>
    <name evidence="2" type="ORF">SAMN05216188_102119</name>
</gene>
<protein>
    <submittedName>
        <fullName evidence="2">TIGR02569 family protein</fullName>
    </submittedName>
</protein>
<dbReference type="NCBIfam" id="TIGR02569">
    <property type="entry name" value="TIGR02569_actnb"/>
    <property type="match status" value="1"/>
</dbReference>
<dbReference type="OrthoDB" id="4427130at2"/>
<dbReference type="AlphaFoldDB" id="A0A1H9DE78"/>
<dbReference type="Gene3D" id="3.90.1200.10">
    <property type="match status" value="1"/>
</dbReference>
<dbReference type="Proteomes" id="UP000199352">
    <property type="component" value="Unassembled WGS sequence"/>
</dbReference>
<dbReference type="InterPro" id="IPR011009">
    <property type="entry name" value="Kinase-like_dom_sf"/>
</dbReference>
<organism evidence="2 3">
    <name type="scientific">Lentzea xinjiangensis</name>
    <dbReference type="NCBI Taxonomy" id="402600"/>
    <lineage>
        <taxon>Bacteria</taxon>
        <taxon>Bacillati</taxon>
        <taxon>Actinomycetota</taxon>
        <taxon>Actinomycetes</taxon>
        <taxon>Pseudonocardiales</taxon>
        <taxon>Pseudonocardiaceae</taxon>
        <taxon>Lentzea</taxon>
    </lineage>
</organism>
<dbReference type="InterPro" id="IPR013402">
    <property type="entry name" value="CHP02569"/>
</dbReference>
<dbReference type="RefSeq" id="WP_089949590.1">
    <property type="nucleotide sequence ID" value="NZ_FOFR01000002.1"/>
</dbReference>
<dbReference type="EMBL" id="FOFR01000002">
    <property type="protein sequence ID" value="SEQ11691.1"/>
    <property type="molecule type" value="Genomic_DNA"/>
</dbReference>
<evidence type="ECO:0000259" key="1">
    <source>
        <dbReference type="Pfam" id="PF01636"/>
    </source>
</evidence>